<gene>
    <name evidence="3" type="ORF">AB1207_08835</name>
</gene>
<comment type="caution">
    <text evidence="3">The sequence shown here is derived from an EMBL/GenBank/DDBJ whole genome shotgun (WGS) entry which is preliminary data.</text>
</comment>
<dbReference type="CDD" id="cd20736">
    <property type="entry name" value="PoNe_Nuclease"/>
    <property type="match status" value="1"/>
</dbReference>
<reference evidence="3 4" key="1">
    <citation type="submission" date="2024-07" db="EMBL/GenBank/DDBJ databases">
        <authorList>
            <person name="Thanompreechachai J."/>
            <person name="Duangmal K."/>
        </authorList>
    </citation>
    <scope>NUCLEOTIDE SEQUENCE [LARGE SCALE GENOMIC DNA]</scope>
    <source>
        <strain evidence="3 4">KCTC 19886</strain>
    </source>
</reference>
<dbReference type="InterPro" id="IPR011335">
    <property type="entry name" value="Restrct_endonuc-II-like"/>
</dbReference>
<dbReference type="InterPro" id="IPR011856">
    <property type="entry name" value="tRNA_endonuc-like_dom_sf"/>
</dbReference>
<dbReference type="InterPro" id="IPR003509">
    <property type="entry name" value="UPF0102_YraN-like"/>
</dbReference>
<evidence type="ECO:0000313" key="3">
    <source>
        <dbReference type="EMBL" id="MEW9264851.1"/>
    </source>
</evidence>
<evidence type="ECO:0000256" key="2">
    <source>
        <dbReference type="HAMAP-Rule" id="MF_00048"/>
    </source>
</evidence>
<dbReference type="NCBIfam" id="TIGR00252">
    <property type="entry name" value="YraN family protein"/>
    <property type="match status" value="1"/>
</dbReference>
<dbReference type="PANTHER" id="PTHR34039:SF1">
    <property type="entry name" value="UPF0102 PROTEIN YRAN"/>
    <property type="match status" value="1"/>
</dbReference>
<dbReference type="NCBIfam" id="NF009150">
    <property type="entry name" value="PRK12497.1-3"/>
    <property type="match status" value="1"/>
</dbReference>
<dbReference type="Pfam" id="PF02021">
    <property type="entry name" value="UPF0102"/>
    <property type="match status" value="1"/>
</dbReference>
<dbReference type="Gene3D" id="3.40.1350.10">
    <property type="match status" value="1"/>
</dbReference>
<comment type="similarity">
    <text evidence="1 2">Belongs to the UPF0102 family.</text>
</comment>
<evidence type="ECO:0000256" key="1">
    <source>
        <dbReference type="ARBA" id="ARBA00006738"/>
    </source>
</evidence>
<dbReference type="SUPFAM" id="SSF52980">
    <property type="entry name" value="Restriction endonuclease-like"/>
    <property type="match status" value="1"/>
</dbReference>
<protein>
    <recommendedName>
        <fullName evidence="2">UPF0102 protein AB1207_08835</fullName>
    </recommendedName>
</protein>
<name>A0ABV3P5E7_9ACTN</name>
<evidence type="ECO:0000313" key="4">
    <source>
        <dbReference type="Proteomes" id="UP001555826"/>
    </source>
</evidence>
<dbReference type="HAMAP" id="MF_00048">
    <property type="entry name" value="UPF0102"/>
    <property type="match status" value="1"/>
</dbReference>
<dbReference type="RefSeq" id="WP_367637677.1">
    <property type="nucleotide sequence ID" value="NZ_JBFNQN010000005.1"/>
</dbReference>
<keyword evidence="4" id="KW-1185">Reference proteome</keyword>
<proteinExistence type="inferred from homology"/>
<organism evidence="3 4">
    <name type="scientific">Kineococcus endophyticus</name>
    <dbReference type="NCBI Taxonomy" id="1181883"/>
    <lineage>
        <taxon>Bacteria</taxon>
        <taxon>Bacillati</taxon>
        <taxon>Actinomycetota</taxon>
        <taxon>Actinomycetes</taxon>
        <taxon>Kineosporiales</taxon>
        <taxon>Kineosporiaceae</taxon>
        <taxon>Kineococcus</taxon>
    </lineage>
</organism>
<dbReference type="EMBL" id="JBFNQN010000005">
    <property type="protein sequence ID" value="MEW9264851.1"/>
    <property type="molecule type" value="Genomic_DNA"/>
</dbReference>
<sequence>MVHVRAKDAVGQYGERVAARWLVEAGMTVLDRNWRCRYGEIDVLARDGDDLVVCEVKTRRSTSAGTAAEAVTPDKLTRLQELAQEWLKAHPAVTPAGIRFDVVAVSPAERGPARVEHLRGVL</sequence>
<dbReference type="NCBIfam" id="NF009154">
    <property type="entry name" value="PRK12497.3-3"/>
    <property type="match status" value="1"/>
</dbReference>
<dbReference type="Proteomes" id="UP001555826">
    <property type="component" value="Unassembled WGS sequence"/>
</dbReference>
<accession>A0ABV3P5E7</accession>
<dbReference type="PANTHER" id="PTHR34039">
    <property type="entry name" value="UPF0102 PROTEIN YRAN"/>
    <property type="match status" value="1"/>
</dbReference>